<sequence>MQTPFLDTFLAQNSLKLCSDDKKIRRLVSERNFQPGDLVIFSPPLATFPLPEYRSEICDFCFKESEDLLRCSGCSEVHYCSTTCQTKAWKKYHKWSCKLWEIQKDNDSLMLRRAVFAIHSKPSVLKYQYDQEYVFDERINQEAFESLSHHSISWDQQTKRQFLTISSQTLKALISTSFPIPPNLTVTSLGEYLGRFQCNNFTSHDLQLFPVGEGTYPIGSLFNHSCIPNCIVMYDKGVQIVRSISPIKAGEELCIAYVDSFVPRTRRRTQLQEKYYFECECELCSDPILSKLDYEHDNAIDENDLPLLKPGSEISNKSKSIVSSFYTQKPENHEDIQRSIISSLEDSFFTLSCFKHVTPFHREALSSADWVTAGETGWYILSMYLLRYPRNHPLTGLHAFTLAKCLWNCPDGDISECVRLLKLAHSILTATHGCDSQVIKEIIVMSDMLRRETHTSTDA</sequence>
<keyword evidence="3" id="KW-0862">Zinc</keyword>
<evidence type="ECO:0000256" key="1">
    <source>
        <dbReference type="ARBA" id="ARBA00022723"/>
    </source>
</evidence>
<dbReference type="PROSITE" id="PS01360">
    <property type="entry name" value="ZF_MYND_1"/>
    <property type="match status" value="1"/>
</dbReference>
<gene>
    <name evidence="7" type="ORF">K7432_006605</name>
</gene>
<feature type="domain" description="MYND-type" evidence="6">
    <location>
        <begin position="58"/>
        <end position="97"/>
    </location>
</feature>
<evidence type="ECO:0000259" key="6">
    <source>
        <dbReference type="PROSITE" id="PS50865"/>
    </source>
</evidence>
<dbReference type="PANTHER" id="PTHR12197">
    <property type="entry name" value="HISTONE-LYSINE N-METHYLTRANSFERASE SMYD"/>
    <property type="match status" value="1"/>
</dbReference>
<dbReference type="InterPro" id="IPR001214">
    <property type="entry name" value="SET_dom"/>
</dbReference>
<dbReference type="SUPFAM" id="SSF82199">
    <property type="entry name" value="SET domain"/>
    <property type="match status" value="1"/>
</dbReference>
<dbReference type="InterPro" id="IPR011990">
    <property type="entry name" value="TPR-like_helical_dom_sf"/>
</dbReference>
<organism evidence="7 8">
    <name type="scientific">Basidiobolus ranarum</name>
    <dbReference type="NCBI Taxonomy" id="34480"/>
    <lineage>
        <taxon>Eukaryota</taxon>
        <taxon>Fungi</taxon>
        <taxon>Fungi incertae sedis</taxon>
        <taxon>Zoopagomycota</taxon>
        <taxon>Entomophthoromycotina</taxon>
        <taxon>Basidiobolomycetes</taxon>
        <taxon>Basidiobolales</taxon>
        <taxon>Basidiobolaceae</taxon>
        <taxon>Basidiobolus</taxon>
    </lineage>
</organism>
<dbReference type="PANTHER" id="PTHR12197:SF251">
    <property type="entry name" value="EG:BACR7C10.4 PROTEIN"/>
    <property type="match status" value="1"/>
</dbReference>
<protein>
    <submittedName>
        <fullName evidence="7">Uncharacterized protein</fullName>
    </submittedName>
</protein>
<dbReference type="EMBL" id="JASJQH010000298">
    <property type="protein sequence ID" value="KAK9765227.1"/>
    <property type="molecule type" value="Genomic_DNA"/>
</dbReference>
<evidence type="ECO:0000313" key="7">
    <source>
        <dbReference type="EMBL" id="KAK9765227.1"/>
    </source>
</evidence>
<dbReference type="Proteomes" id="UP001479436">
    <property type="component" value="Unassembled WGS sequence"/>
</dbReference>
<keyword evidence="1" id="KW-0479">Metal-binding</keyword>
<evidence type="ECO:0000259" key="5">
    <source>
        <dbReference type="PROSITE" id="PS50280"/>
    </source>
</evidence>
<feature type="domain" description="SET" evidence="5">
    <location>
        <begin position="13"/>
        <end position="258"/>
    </location>
</feature>
<keyword evidence="8" id="KW-1185">Reference proteome</keyword>
<proteinExistence type="predicted"/>
<dbReference type="Pfam" id="PF00856">
    <property type="entry name" value="SET"/>
    <property type="match status" value="1"/>
</dbReference>
<keyword evidence="2 4" id="KW-0863">Zinc-finger</keyword>
<evidence type="ECO:0000256" key="3">
    <source>
        <dbReference type="ARBA" id="ARBA00022833"/>
    </source>
</evidence>
<dbReference type="Gene3D" id="1.10.220.160">
    <property type="match status" value="1"/>
</dbReference>
<comment type="caution">
    <text evidence="7">The sequence shown here is derived from an EMBL/GenBank/DDBJ whole genome shotgun (WGS) entry which is preliminary data.</text>
</comment>
<dbReference type="PROSITE" id="PS50280">
    <property type="entry name" value="SET"/>
    <property type="match status" value="1"/>
</dbReference>
<dbReference type="Pfam" id="PF01753">
    <property type="entry name" value="zf-MYND"/>
    <property type="match status" value="1"/>
</dbReference>
<dbReference type="InterPro" id="IPR050869">
    <property type="entry name" value="H3K4_H4K5_MeTrfase"/>
</dbReference>
<evidence type="ECO:0000313" key="8">
    <source>
        <dbReference type="Proteomes" id="UP001479436"/>
    </source>
</evidence>
<name>A0ABR2WUV9_9FUNG</name>
<dbReference type="InterPro" id="IPR002893">
    <property type="entry name" value="Znf_MYND"/>
</dbReference>
<dbReference type="Gene3D" id="1.25.40.10">
    <property type="entry name" value="Tetratricopeptide repeat domain"/>
    <property type="match status" value="1"/>
</dbReference>
<reference evidence="7 8" key="1">
    <citation type="submission" date="2023-04" db="EMBL/GenBank/DDBJ databases">
        <title>Genome of Basidiobolus ranarum AG-B5.</title>
        <authorList>
            <person name="Stajich J.E."/>
            <person name="Carter-House D."/>
            <person name="Gryganskyi A."/>
        </authorList>
    </citation>
    <scope>NUCLEOTIDE SEQUENCE [LARGE SCALE GENOMIC DNA]</scope>
    <source>
        <strain evidence="7 8">AG-B5</strain>
    </source>
</reference>
<dbReference type="PROSITE" id="PS50865">
    <property type="entry name" value="ZF_MYND_2"/>
    <property type="match status" value="1"/>
</dbReference>
<dbReference type="InterPro" id="IPR046341">
    <property type="entry name" value="SET_dom_sf"/>
</dbReference>
<evidence type="ECO:0000256" key="2">
    <source>
        <dbReference type="ARBA" id="ARBA00022771"/>
    </source>
</evidence>
<accession>A0ABR2WUV9</accession>
<dbReference type="Gene3D" id="2.170.270.10">
    <property type="entry name" value="SET domain"/>
    <property type="match status" value="1"/>
</dbReference>
<evidence type="ECO:0000256" key="4">
    <source>
        <dbReference type="PROSITE-ProRule" id="PRU00134"/>
    </source>
</evidence>
<dbReference type="Gene3D" id="6.10.140.2220">
    <property type="match status" value="1"/>
</dbReference>